<gene>
    <name evidence="1" type="ORF">DIABBA_LOCUS1915</name>
</gene>
<dbReference type="OrthoDB" id="6791791at2759"/>
<organism evidence="1 2">
    <name type="scientific">Diabrotica balteata</name>
    <name type="common">Banded cucumber beetle</name>
    <dbReference type="NCBI Taxonomy" id="107213"/>
    <lineage>
        <taxon>Eukaryota</taxon>
        <taxon>Metazoa</taxon>
        <taxon>Ecdysozoa</taxon>
        <taxon>Arthropoda</taxon>
        <taxon>Hexapoda</taxon>
        <taxon>Insecta</taxon>
        <taxon>Pterygota</taxon>
        <taxon>Neoptera</taxon>
        <taxon>Endopterygota</taxon>
        <taxon>Coleoptera</taxon>
        <taxon>Polyphaga</taxon>
        <taxon>Cucujiformia</taxon>
        <taxon>Chrysomeloidea</taxon>
        <taxon>Chrysomelidae</taxon>
        <taxon>Galerucinae</taxon>
        <taxon>Diabroticina</taxon>
        <taxon>Diabroticites</taxon>
        <taxon>Diabrotica</taxon>
    </lineage>
</organism>
<accession>A0A9N9X7K3</accession>
<name>A0A9N9X7K3_DIABA</name>
<keyword evidence="2" id="KW-1185">Reference proteome</keyword>
<reference evidence="1" key="1">
    <citation type="submission" date="2022-01" db="EMBL/GenBank/DDBJ databases">
        <authorList>
            <person name="King R."/>
        </authorList>
    </citation>
    <scope>NUCLEOTIDE SEQUENCE</scope>
</reference>
<dbReference type="EMBL" id="OU898276">
    <property type="protein sequence ID" value="CAG9827965.1"/>
    <property type="molecule type" value="Genomic_DNA"/>
</dbReference>
<protein>
    <submittedName>
        <fullName evidence="1">Uncharacterized protein</fullName>
    </submittedName>
</protein>
<evidence type="ECO:0000313" key="1">
    <source>
        <dbReference type="EMBL" id="CAG9827965.1"/>
    </source>
</evidence>
<proteinExistence type="predicted"/>
<dbReference type="Proteomes" id="UP001153709">
    <property type="component" value="Chromosome 1"/>
</dbReference>
<evidence type="ECO:0000313" key="2">
    <source>
        <dbReference type="Proteomes" id="UP001153709"/>
    </source>
</evidence>
<sequence>MEVKQEISEETCNLERIGYNEFYNGLLDGFKYEIQEESNRHTTHDTYNYLDFKTCPINIEIKQHGNNINSFECQKTEKG</sequence>
<dbReference type="AlphaFoldDB" id="A0A9N9X7K3"/>